<accession>A0AAV4R3E8</accession>
<organism evidence="1 2">
    <name type="scientific">Caerostris extrusa</name>
    <name type="common">Bark spider</name>
    <name type="synonym">Caerostris bankana</name>
    <dbReference type="NCBI Taxonomy" id="172846"/>
    <lineage>
        <taxon>Eukaryota</taxon>
        <taxon>Metazoa</taxon>
        <taxon>Ecdysozoa</taxon>
        <taxon>Arthropoda</taxon>
        <taxon>Chelicerata</taxon>
        <taxon>Arachnida</taxon>
        <taxon>Araneae</taxon>
        <taxon>Araneomorphae</taxon>
        <taxon>Entelegynae</taxon>
        <taxon>Araneoidea</taxon>
        <taxon>Araneidae</taxon>
        <taxon>Caerostris</taxon>
    </lineage>
</organism>
<dbReference type="AlphaFoldDB" id="A0AAV4R3E8"/>
<gene>
    <name evidence="1" type="ORF">CEXT_4351</name>
</gene>
<proteinExistence type="predicted"/>
<sequence>MNQTVKCERGIPGKALNGSEAALDRIQISFRGDSSHAHSPTTLRENRRFFVDRIRMACRLLEEGVAVFFLMHSIP</sequence>
<dbReference type="Proteomes" id="UP001054945">
    <property type="component" value="Unassembled WGS sequence"/>
</dbReference>
<reference evidence="1 2" key="1">
    <citation type="submission" date="2021-06" db="EMBL/GenBank/DDBJ databases">
        <title>Caerostris extrusa draft genome.</title>
        <authorList>
            <person name="Kono N."/>
            <person name="Arakawa K."/>
        </authorList>
    </citation>
    <scope>NUCLEOTIDE SEQUENCE [LARGE SCALE GENOMIC DNA]</scope>
</reference>
<keyword evidence="2" id="KW-1185">Reference proteome</keyword>
<protein>
    <submittedName>
        <fullName evidence="1">Uncharacterized protein</fullName>
    </submittedName>
</protein>
<name>A0AAV4R3E8_CAEEX</name>
<evidence type="ECO:0000313" key="2">
    <source>
        <dbReference type="Proteomes" id="UP001054945"/>
    </source>
</evidence>
<dbReference type="EMBL" id="BPLR01007145">
    <property type="protein sequence ID" value="GIY14810.1"/>
    <property type="molecule type" value="Genomic_DNA"/>
</dbReference>
<comment type="caution">
    <text evidence="1">The sequence shown here is derived from an EMBL/GenBank/DDBJ whole genome shotgun (WGS) entry which is preliminary data.</text>
</comment>
<evidence type="ECO:0000313" key="1">
    <source>
        <dbReference type="EMBL" id="GIY14810.1"/>
    </source>
</evidence>